<keyword evidence="1" id="KW-0812">Transmembrane</keyword>
<dbReference type="PANTHER" id="PTHR34351">
    <property type="entry name" value="SLR1927 PROTEIN-RELATED"/>
    <property type="match status" value="1"/>
</dbReference>
<evidence type="ECO:0000313" key="4">
    <source>
        <dbReference type="Proteomes" id="UP000601522"/>
    </source>
</evidence>
<dbReference type="EMBL" id="JACRTK010000003">
    <property type="protein sequence ID" value="MBC8591197.1"/>
    <property type="molecule type" value="Genomic_DNA"/>
</dbReference>
<reference evidence="3 4" key="1">
    <citation type="submission" date="2020-08" db="EMBL/GenBank/DDBJ databases">
        <title>Genome public.</title>
        <authorList>
            <person name="Liu C."/>
            <person name="Sun Q."/>
        </authorList>
    </citation>
    <scope>NUCLEOTIDE SEQUENCE [LARGE SCALE GENOMIC DNA]</scope>
    <source>
        <strain evidence="3 4">NSJ-26</strain>
    </source>
</reference>
<evidence type="ECO:0000313" key="3">
    <source>
        <dbReference type="EMBL" id="MBC8591197.1"/>
    </source>
</evidence>
<keyword evidence="4" id="KW-1185">Reference proteome</keyword>
<evidence type="ECO:0000259" key="2">
    <source>
        <dbReference type="Pfam" id="PF01882"/>
    </source>
</evidence>
<comment type="caution">
    <text evidence="3">The sequence shown here is derived from an EMBL/GenBank/DDBJ whole genome shotgun (WGS) entry which is preliminary data.</text>
</comment>
<dbReference type="Proteomes" id="UP000601522">
    <property type="component" value="Unassembled WGS sequence"/>
</dbReference>
<name>A0A926F171_9FIRM</name>
<keyword evidence="1" id="KW-1133">Transmembrane helix</keyword>
<dbReference type="Pfam" id="PF01882">
    <property type="entry name" value="DUF58"/>
    <property type="match status" value="1"/>
</dbReference>
<dbReference type="RefSeq" id="WP_249324059.1">
    <property type="nucleotide sequence ID" value="NZ_JACRTK010000003.1"/>
</dbReference>
<protein>
    <submittedName>
        <fullName evidence="3">DUF58 domain-containing protein</fullName>
    </submittedName>
</protein>
<organism evidence="3 4">
    <name type="scientific">Wansuia hejianensis</name>
    <dbReference type="NCBI Taxonomy" id="2763667"/>
    <lineage>
        <taxon>Bacteria</taxon>
        <taxon>Bacillati</taxon>
        <taxon>Bacillota</taxon>
        <taxon>Clostridia</taxon>
        <taxon>Lachnospirales</taxon>
        <taxon>Lachnospiraceae</taxon>
        <taxon>Wansuia</taxon>
    </lineage>
</organism>
<accession>A0A926F171</accession>
<dbReference type="PANTHER" id="PTHR34351:SF2">
    <property type="entry name" value="DUF58 DOMAIN-CONTAINING PROTEIN"/>
    <property type="match status" value="1"/>
</dbReference>
<dbReference type="InterPro" id="IPR002881">
    <property type="entry name" value="DUF58"/>
</dbReference>
<keyword evidence="1" id="KW-0472">Membrane</keyword>
<proteinExistence type="predicted"/>
<sequence>MNKLKFLFPLIFIIILSIVLLVGGIIPYFIFYIFILIFILPLIHNLIILKYIQGNIIIPKASLFTDESIPIEYKIENKSYFTIPYIQIKSEIAKEITGDKSESIYLSLKKREIFIKKENLIIKRRGYYEVGKVEVTLKDIFGFYTFKKTISDNISLVVYPKPISISEFSAISGSGLDELLIQNSSFEDKNNISSLRNYREGDSIKSIHWKLTAKKQIPVIKEYETHGDANIFIFMDNSKEVYKKDVDRRLEDKAVDIGLSIVNYCLNQDIKTELVTLEGKRPMVIEGNKSSDLKRFLEIFARFSANGNLDLHSLYLPRIELFNRDSTIVIITPNLDKSMGSFGIQLKMKSLNPLLVVLYDKKYDTGYIELDIADKLRMEGVPVYILDFNSSIREVLEVYNA</sequence>
<feature type="transmembrane region" description="Helical" evidence="1">
    <location>
        <begin position="7"/>
        <end position="26"/>
    </location>
</feature>
<dbReference type="AlphaFoldDB" id="A0A926F171"/>
<evidence type="ECO:0000256" key="1">
    <source>
        <dbReference type="SAM" id="Phobius"/>
    </source>
</evidence>
<gene>
    <name evidence="3" type="ORF">H8689_08740</name>
</gene>
<feature type="domain" description="DUF58" evidence="2">
    <location>
        <begin position="195"/>
        <end position="279"/>
    </location>
</feature>